<dbReference type="EMBL" id="CP007139">
    <property type="protein sequence ID" value="AIE85384.1"/>
    <property type="molecule type" value="Genomic_DNA"/>
</dbReference>
<reference evidence="1 2" key="1">
    <citation type="journal article" date="2014" name="PLoS ONE">
        <title>The first complete genome sequence of the class fimbriimonadia in the phylum armatimonadetes.</title>
        <authorList>
            <person name="Hu Z.Y."/>
            <person name="Wang Y.Z."/>
            <person name="Im W.T."/>
            <person name="Wang S.Y."/>
            <person name="Zhao G.P."/>
            <person name="Zheng H.J."/>
            <person name="Quan Z.X."/>
        </authorList>
    </citation>
    <scope>NUCLEOTIDE SEQUENCE [LARGE SCALE GENOMIC DNA]</scope>
    <source>
        <strain evidence="1">Gsoil 348</strain>
    </source>
</reference>
<protein>
    <submittedName>
        <fullName evidence="1">Uncharacterized protein</fullName>
    </submittedName>
</protein>
<dbReference type="Proteomes" id="UP000027982">
    <property type="component" value="Chromosome"/>
</dbReference>
<evidence type="ECO:0000313" key="1">
    <source>
        <dbReference type="EMBL" id="AIE85384.1"/>
    </source>
</evidence>
<sequence length="162" mass="17801">MEVGRATTYIARFGFDSRIEPIRVARRLSVAGEDGYELSGPLGVSRLAWQGGVLYADQAANAWFSPSLPMLAEDEKPRSWHGRLVSMGRVQPASAKLVHKKTKVDIGSRKIDAILATLTLRLPTGTIQLESWYAPGTGLVQQEQRTNGKRLLQLQMVTAPSN</sequence>
<dbReference type="STRING" id="661478.OP10G_2016"/>
<evidence type="ECO:0000313" key="2">
    <source>
        <dbReference type="Proteomes" id="UP000027982"/>
    </source>
</evidence>
<dbReference type="AlphaFoldDB" id="A0A068NUV1"/>
<gene>
    <name evidence="1" type="ORF">OP10G_2016</name>
</gene>
<dbReference type="HOGENOM" id="CLU_1632935_0_0_0"/>
<proteinExistence type="predicted"/>
<organism evidence="1 2">
    <name type="scientific">Fimbriimonas ginsengisoli Gsoil 348</name>
    <dbReference type="NCBI Taxonomy" id="661478"/>
    <lineage>
        <taxon>Bacteria</taxon>
        <taxon>Bacillati</taxon>
        <taxon>Armatimonadota</taxon>
        <taxon>Fimbriimonadia</taxon>
        <taxon>Fimbriimonadales</taxon>
        <taxon>Fimbriimonadaceae</taxon>
        <taxon>Fimbriimonas</taxon>
    </lineage>
</organism>
<name>A0A068NUV1_FIMGI</name>
<keyword evidence="2" id="KW-1185">Reference proteome</keyword>
<dbReference type="KEGG" id="fgi:OP10G_2016"/>
<accession>A0A068NUV1</accession>